<comment type="caution">
    <text evidence="1">The sequence shown here is derived from an EMBL/GenBank/DDBJ whole genome shotgun (WGS) entry which is preliminary data.</text>
</comment>
<gene>
    <name evidence="1" type="ORF">Q6348_07415</name>
</gene>
<reference evidence="1 2" key="1">
    <citation type="submission" date="2023-07" db="EMBL/GenBank/DDBJ databases">
        <title>Description of novel actinomycetes strains, isolated from tidal flat sediment.</title>
        <authorList>
            <person name="Lu C."/>
        </authorList>
    </citation>
    <scope>NUCLEOTIDE SEQUENCE [LARGE SCALE GENOMIC DNA]</scope>
    <source>
        <strain evidence="1 2">SYSU T00b441</strain>
    </source>
</reference>
<organism evidence="1 2">
    <name type="scientific">Actinotalea lenta</name>
    <dbReference type="NCBI Taxonomy" id="3064654"/>
    <lineage>
        <taxon>Bacteria</taxon>
        <taxon>Bacillati</taxon>
        <taxon>Actinomycetota</taxon>
        <taxon>Actinomycetes</taxon>
        <taxon>Micrococcales</taxon>
        <taxon>Cellulomonadaceae</taxon>
        <taxon>Actinotalea</taxon>
    </lineage>
</organism>
<evidence type="ECO:0008006" key="3">
    <source>
        <dbReference type="Google" id="ProtNLM"/>
    </source>
</evidence>
<dbReference type="EMBL" id="JAUQYP010000001">
    <property type="protein sequence ID" value="MDO8107026.1"/>
    <property type="molecule type" value="Genomic_DNA"/>
</dbReference>
<protein>
    <recommendedName>
        <fullName evidence="3">SRPBCC family protein</fullName>
    </recommendedName>
</protein>
<name>A0ABT9D833_9CELL</name>
<accession>A0ABT9D833</accession>
<proteinExistence type="predicted"/>
<dbReference type="RefSeq" id="WP_304600663.1">
    <property type="nucleotide sequence ID" value="NZ_JAUQYO010000001.1"/>
</dbReference>
<evidence type="ECO:0000313" key="1">
    <source>
        <dbReference type="EMBL" id="MDO8107026.1"/>
    </source>
</evidence>
<keyword evidence="2" id="KW-1185">Reference proteome</keyword>
<dbReference type="Proteomes" id="UP001232536">
    <property type="component" value="Unassembled WGS sequence"/>
</dbReference>
<evidence type="ECO:0000313" key="2">
    <source>
        <dbReference type="Proteomes" id="UP001232536"/>
    </source>
</evidence>
<sequence length="242" mass="26566">MGRKATVVAGVAAVSWGAATWSAAHRLGRTYGSTPSERATSLPGDDIIARPTAVTDHAITVHAGPEQIWPWLVQMGWGRAGWYTARWVDRLLFPANGPSADRIVPELQHIEVGTFIPDGPPESKCGLIVEHLEKERALVLHSTTHLPLSWRSFASADWSWAFVLTPAADGTTRFHFRSRWVTAPWWLTLTSDLAVVPADFVMSRDMLRGVKERAERQATELGAAWIAAADQAEGARLTTSRP</sequence>